<comment type="similarity">
    <text evidence="2">Belongs to the USE1 family.</text>
</comment>
<evidence type="ECO:0000256" key="3">
    <source>
        <dbReference type="ARBA" id="ARBA00015843"/>
    </source>
</evidence>
<gene>
    <name evidence="14" type="ORF">JZ751_015519</name>
</gene>
<protein>
    <recommendedName>
        <fullName evidence="3">Vesicle transport protein USE1</fullName>
    </recommendedName>
    <alternativeName>
        <fullName evidence="11">USE1-like protein</fullName>
    </alternativeName>
</protein>
<dbReference type="InterPro" id="IPR019150">
    <property type="entry name" value="Vesicle_transport_protein_Use1"/>
</dbReference>
<evidence type="ECO:0000256" key="8">
    <source>
        <dbReference type="ARBA" id="ARBA00022927"/>
    </source>
</evidence>
<keyword evidence="8" id="KW-0653">Protein transport</keyword>
<dbReference type="OrthoDB" id="4506189at2759"/>
<name>A0A8T2N313_9TELE</name>
<evidence type="ECO:0000256" key="1">
    <source>
        <dbReference type="ARBA" id="ARBA00004163"/>
    </source>
</evidence>
<dbReference type="PANTHER" id="PTHR13050">
    <property type="entry name" value="USE1-LIKE PROTEIN"/>
    <property type="match status" value="1"/>
</dbReference>
<proteinExistence type="inferred from homology"/>
<reference evidence="14" key="1">
    <citation type="thesis" date="2021" institute="BYU ScholarsArchive" country="Provo, UT, USA">
        <title>Applications of and Algorithms for Genome Assembly and Genomic Analyses with an Emphasis on Marine Teleosts.</title>
        <authorList>
            <person name="Pickett B.D."/>
        </authorList>
    </citation>
    <scope>NUCLEOTIDE SEQUENCE</scope>
    <source>
        <strain evidence="14">HI-2016</strain>
    </source>
</reference>
<keyword evidence="9 13" id="KW-1133">Transmembrane helix</keyword>
<keyword evidence="10 13" id="KW-0472">Membrane</keyword>
<evidence type="ECO:0000313" key="14">
    <source>
        <dbReference type="EMBL" id="KAG9332228.1"/>
    </source>
</evidence>
<dbReference type="Proteomes" id="UP000824540">
    <property type="component" value="Unassembled WGS sequence"/>
</dbReference>
<sequence length="253" mass="28244">MAPSRLEVNFTRLLSRCESIALQKRGETEWRLEKYVAALEDMLVGLKKSSSKPAAEVLKDYSRKVDFLKGLLDAEKLPSPSEKAPSNQLLDPGQVPSAANEKMSGSRSIHTKAKGGVLGEMRIEFMGAVRGQVPPSLALRLQERRSVVELDAVMQQQRLLQEKLAEDVLHLARNLKNNSLASQGLLRHHSQVLSPTLEEAGGRLEHLRAVSQSEQLKEHARKSVTCFSSLLLVLVCFIFISTILFIRLFPKLR</sequence>
<dbReference type="AlphaFoldDB" id="A0A8T2N313"/>
<evidence type="ECO:0000256" key="2">
    <source>
        <dbReference type="ARBA" id="ARBA00007891"/>
    </source>
</evidence>
<keyword evidence="6" id="KW-0256">Endoplasmic reticulum</keyword>
<comment type="subcellular location">
    <subcellularLocation>
        <location evidence="1">Endoplasmic reticulum membrane</location>
        <topology evidence="1">Single-pass type IV membrane protein</topology>
    </subcellularLocation>
</comment>
<feature type="region of interest" description="Disordered" evidence="12">
    <location>
        <begin position="76"/>
        <end position="110"/>
    </location>
</feature>
<evidence type="ECO:0000256" key="10">
    <source>
        <dbReference type="ARBA" id="ARBA00023136"/>
    </source>
</evidence>
<dbReference type="GO" id="GO:0005789">
    <property type="term" value="C:endoplasmic reticulum membrane"/>
    <property type="evidence" value="ECO:0007669"/>
    <property type="project" value="UniProtKB-SubCell"/>
</dbReference>
<evidence type="ECO:0000256" key="7">
    <source>
        <dbReference type="ARBA" id="ARBA00022892"/>
    </source>
</evidence>
<comment type="caution">
    <text evidence="14">The sequence shown here is derived from an EMBL/GenBank/DDBJ whole genome shotgun (WGS) entry which is preliminary data.</text>
</comment>
<evidence type="ECO:0000256" key="13">
    <source>
        <dbReference type="SAM" id="Phobius"/>
    </source>
</evidence>
<organism evidence="14 15">
    <name type="scientific">Albula glossodonta</name>
    <name type="common">roundjaw bonefish</name>
    <dbReference type="NCBI Taxonomy" id="121402"/>
    <lineage>
        <taxon>Eukaryota</taxon>
        <taxon>Metazoa</taxon>
        <taxon>Chordata</taxon>
        <taxon>Craniata</taxon>
        <taxon>Vertebrata</taxon>
        <taxon>Euteleostomi</taxon>
        <taxon>Actinopterygii</taxon>
        <taxon>Neopterygii</taxon>
        <taxon>Teleostei</taxon>
        <taxon>Albuliformes</taxon>
        <taxon>Albulidae</taxon>
        <taxon>Albula</taxon>
    </lineage>
</organism>
<dbReference type="EMBL" id="JAFBMS010000249">
    <property type="protein sequence ID" value="KAG9332228.1"/>
    <property type="molecule type" value="Genomic_DNA"/>
</dbReference>
<keyword evidence="7" id="KW-0931">ER-Golgi transport</keyword>
<evidence type="ECO:0000313" key="15">
    <source>
        <dbReference type="Proteomes" id="UP000824540"/>
    </source>
</evidence>
<dbReference type="PANTHER" id="PTHR13050:SF7">
    <property type="entry name" value="VESICLE TRANSPORT PROTEIN USE1"/>
    <property type="match status" value="1"/>
</dbReference>
<dbReference type="Pfam" id="PF09753">
    <property type="entry name" value="Use1"/>
    <property type="match status" value="1"/>
</dbReference>
<accession>A0A8T2N313</accession>
<evidence type="ECO:0000256" key="5">
    <source>
        <dbReference type="ARBA" id="ARBA00022692"/>
    </source>
</evidence>
<feature type="transmembrane region" description="Helical" evidence="13">
    <location>
        <begin position="227"/>
        <end position="249"/>
    </location>
</feature>
<dbReference type="GO" id="GO:0015031">
    <property type="term" value="P:protein transport"/>
    <property type="evidence" value="ECO:0007669"/>
    <property type="project" value="UniProtKB-KW"/>
</dbReference>
<evidence type="ECO:0000256" key="12">
    <source>
        <dbReference type="SAM" id="MobiDB-lite"/>
    </source>
</evidence>
<evidence type="ECO:0000256" key="9">
    <source>
        <dbReference type="ARBA" id="ARBA00022989"/>
    </source>
</evidence>
<keyword evidence="4" id="KW-0813">Transport</keyword>
<evidence type="ECO:0000256" key="6">
    <source>
        <dbReference type="ARBA" id="ARBA00022824"/>
    </source>
</evidence>
<dbReference type="GO" id="GO:0006890">
    <property type="term" value="P:retrograde vesicle-mediated transport, Golgi to endoplasmic reticulum"/>
    <property type="evidence" value="ECO:0007669"/>
    <property type="project" value="TreeGrafter"/>
</dbReference>
<evidence type="ECO:0000256" key="11">
    <source>
        <dbReference type="ARBA" id="ARBA00032711"/>
    </source>
</evidence>
<keyword evidence="5 13" id="KW-0812">Transmembrane</keyword>
<evidence type="ECO:0000256" key="4">
    <source>
        <dbReference type="ARBA" id="ARBA00022448"/>
    </source>
</evidence>
<dbReference type="GO" id="GO:0031201">
    <property type="term" value="C:SNARE complex"/>
    <property type="evidence" value="ECO:0007669"/>
    <property type="project" value="TreeGrafter"/>
</dbReference>
<keyword evidence="15" id="KW-1185">Reference proteome</keyword>
<dbReference type="GO" id="GO:0005484">
    <property type="term" value="F:SNAP receptor activity"/>
    <property type="evidence" value="ECO:0007669"/>
    <property type="project" value="TreeGrafter"/>
</dbReference>